<keyword evidence="6 7" id="KW-0503">Monooxygenase</keyword>
<dbReference type="PANTHER" id="PTHR46696">
    <property type="entry name" value="P450, PUTATIVE (EUROFUNG)-RELATED"/>
    <property type="match status" value="1"/>
</dbReference>
<dbReference type="PRINTS" id="PR00359">
    <property type="entry name" value="BP450"/>
</dbReference>
<proteinExistence type="inferred from homology"/>
<accession>A0A1H9SF82</accession>
<dbReference type="Pfam" id="PF00067">
    <property type="entry name" value="p450"/>
    <property type="match status" value="1"/>
</dbReference>
<evidence type="ECO:0000256" key="4">
    <source>
        <dbReference type="ARBA" id="ARBA00023002"/>
    </source>
</evidence>
<evidence type="ECO:0000256" key="1">
    <source>
        <dbReference type="ARBA" id="ARBA00010617"/>
    </source>
</evidence>
<dbReference type="InterPro" id="IPR017972">
    <property type="entry name" value="Cyt_P450_CS"/>
</dbReference>
<dbReference type="PROSITE" id="PS00086">
    <property type="entry name" value="CYTOCHROME_P450"/>
    <property type="match status" value="1"/>
</dbReference>
<keyword evidence="3 7" id="KW-0479">Metal-binding</keyword>
<evidence type="ECO:0000256" key="3">
    <source>
        <dbReference type="ARBA" id="ARBA00022723"/>
    </source>
</evidence>
<evidence type="ECO:0000256" key="7">
    <source>
        <dbReference type="RuleBase" id="RU000461"/>
    </source>
</evidence>
<sequence length="397" mass="44495">MTTVVERWNIHPEHRWLRGERPQTPIVYDEEQKVWNVYGHPEIFEMLGDHERFSSETTRLLPVEVDPDLVAGDMTQMDPPQHRKFRQLVSKAFTPRAVAKLEPRVHEITAELMREIEGRDRIELVADLAYTLPVIVIAELLGVPAQDRDLFKGWAENIIESFSGFSFLDGSEEGRQNLDNAADVVRPLFDYLAEHLDDRRANPRDDLLTHLACAEADGERLTKTEAVNVANIILVTGHITTTMLLGNTLLCLDANPDQAKRVRADRSLVPGAIEEALRVLPPSTVLTRATKEEVRIGGTTIPADQLLLLWLGAGNRDPRRFPDPAAYLPDRDPNPHFGFGRGIHFCVGAGLTRLEGEVALNALLDQFPVLETDPDDPPTFVPTSDMIGIKSLPLRTR</sequence>
<comment type="similarity">
    <text evidence="1 7">Belongs to the cytochrome P450 family.</text>
</comment>
<dbReference type="Proteomes" id="UP000199028">
    <property type="component" value="Unassembled WGS sequence"/>
</dbReference>
<dbReference type="GO" id="GO:0020037">
    <property type="term" value="F:heme binding"/>
    <property type="evidence" value="ECO:0007669"/>
    <property type="project" value="InterPro"/>
</dbReference>
<dbReference type="Gene3D" id="1.10.630.10">
    <property type="entry name" value="Cytochrome P450"/>
    <property type="match status" value="1"/>
</dbReference>
<dbReference type="GO" id="GO:0005506">
    <property type="term" value="F:iron ion binding"/>
    <property type="evidence" value="ECO:0007669"/>
    <property type="project" value="InterPro"/>
</dbReference>
<dbReference type="OrthoDB" id="4133219at2"/>
<dbReference type="RefSeq" id="WP_090066828.1">
    <property type="nucleotide sequence ID" value="NZ_FOFT01000007.1"/>
</dbReference>
<dbReference type="CDD" id="cd11032">
    <property type="entry name" value="P450_EryK-like"/>
    <property type="match status" value="1"/>
</dbReference>
<dbReference type="InterPro" id="IPR036396">
    <property type="entry name" value="Cyt_P450_sf"/>
</dbReference>
<reference evidence="9" key="1">
    <citation type="submission" date="2016-10" db="EMBL/GenBank/DDBJ databases">
        <authorList>
            <person name="Varghese N."/>
            <person name="Submissions S."/>
        </authorList>
    </citation>
    <scope>NUCLEOTIDE SEQUENCE [LARGE SCALE GENOMIC DNA]</scope>
    <source>
        <strain evidence="9">CGMCC 4.578</strain>
    </source>
</reference>
<keyword evidence="4 7" id="KW-0560">Oxidoreductase</keyword>
<dbReference type="InterPro" id="IPR001128">
    <property type="entry name" value="Cyt_P450"/>
</dbReference>
<evidence type="ECO:0000256" key="5">
    <source>
        <dbReference type="ARBA" id="ARBA00023004"/>
    </source>
</evidence>
<gene>
    <name evidence="8" type="ORF">SAMN05216195_10742</name>
</gene>
<dbReference type="GO" id="GO:0036199">
    <property type="term" value="F:cholest-4-en-3-one 26-monooxygenase activity"/>
    <property type="evidence" value="ECO:0007669"/>
    <property type="project" value="TreeGrafter"/>
</dbReference>
<organism evidence="8 9">
    <name type="scientific">Lentzea flaviverrucosa</name>
    <dbReference type="NCBI Taxonomy" id="200379"/>
    <lineage>
        <taxon>Bacteria</taxon>
        <taxon>Bacillati</taxon>
        <taxon>Actinomycetota</taxon>
        <taxon>Actinomycetes</taxon>
        <taxon>Pseudonocardiales</taxon>
        <taxon>Pseudonocardiaceae</taxon>
        <taxon>Lentzea</taxon>
    </lineage>
</organism>
<dbReference type="InterPro" id="IPR002397">
    <property type="entry name" value="Cyt_P450_B"/>
</dbReference>
<keyword evidence="2 7" id="KW-0349">Heme</keyword>
<keyword evidence="5 7" id="KW-0408">Iron</keyword>
<dbReference type="GO" id="GO:0006707">
    <property type="term" value="P:cholesterol catabolic process"/>
    <property type="evidence" value="ECO:0007669"/>
    <property type="project" value="TreeGrafter"/>
</dbReference>
<protein>
    <submittedName>
        <fullName evidence="8">Cytochrome P450</fullName>
    </submittedName>
</protein>
<keyword evidence="9" id="KW-1185">Reference proteome</keyword>
<dbReference type="EMBL" id="FOFT01000007">
    <property type="protein sequence ID" value="SER83662.1"/>
    <property type="molecule type" value="Genomic_DNA"/>
</dbReference>
<dbReference type="FunFam" id="1.10.630.10:FF:000018">
    <property type="entry name" value="Cytochrome P450 monooxygenase"/>
    <property type="match status" value="1"/>
</dbReference>
<dbReference type="PANTHER" id="PTHR46696:SF4">
    <property type="entry name" value="BIOTIN BIOSYNTHESIS CYTOCHROME P450"/>
    <property type="match status" value="1"/>
</dbReference>
<dbReference type="GO" id="GO:0008395">
    <property type="term" value="F:steroid hydroxylase activity"/>
    <property type="evidence" value="ECO:0007669"/>
    <property type="project" value="TreeGrafter"/>
</dbReference>
<evidence type="ECO:0000256" key="6">
    <source>
        <dbReference type="ARBA" id="ARBA00023033"/>
    </source>
</evidence>
<evidence type="ECO:0000313" key="8">
    <source>
        <dbReference type="EMBL" id="SER83662.1"/>
    </source>
</evidence>
<evidence type="ECO:0000313" key="9">
    <source>
        <dbReference type="Proteomes" id="UP000199028"/>
    </source>
</evidence>
<name>A0A1H9SF82_9PSEU</name>
<dbReference type="AlphaFoldDB" id="A0A1H9SF82"/>
<evidence type="ECO:0000256" key="2">
    <source>
        <dbReference type="ARBA" id="ARBA00022617"/>
    </source>
</evidence>
<dbReference type="SUPFAM" id="SSF48264">
    <property type="entry name" value="Cytochrome P450"/>
    <property type="match status" value="1"/>
</dbReference>